<dbReference type="Pfam" id="PF01048">
    <property type="entry name" value="PNP_UDP_1"/>
    <property type="match status" value="1"/>
</dbReference>
<evidence type="ECO:0000313" key="5">
    <source>
        <dbReference type="EMBL" id="BDB98192.1"/>
    </source>
</evidence>
<dbReference type="PROSITE" id="PS01232">
    <property type="entry name" value="PNP_UDP_1"/>
    <property type="match status" value="1"/>
</dbReference>
<dbReference type="Gene3D" id="3.40.50.1580">
    <property type="entry name" value="Nucleoside phosphorylase domain"/>
    <property type="match status" value="1"/>
</dbReference>
<organism evidence="5 6">
    <name type="scientific">Saccharolobus caldissimus</name>
    <dbReference type="NCBI Taxonomy" id="1702097"/>
    <lineage>
        <taxon>Archaea</taxon>
        <taxon>Thermoproteota</taxon>
        <taxon>Thermoprotei</taxon>
        <taxon>Sulfolobales</taxon>
        <taxon>Sulfolobaceae</taxon>
        <taxon>Saccharolobus</taxon>
    </lineage>
</organism>
<dbReference type="KEGG" id="scas:SACC_12090"/>
<evidence type="ECO:0000256" key="1">
    <source>
        <dbReference type="ARBA" id="ARBA00010456"/>
    </source>
</evidence>
<dbReference type="EMBL" id="AP025226">
    <property type="protein sequence ID" value="BDB98192.1"/>
    <property type="molecule type" value="Genomic_DNA"/>
</dbReference>
<proteinExistence type="inferred from homology"/>
<dbReference type="GeneID" id="68865947"/>
<accession>A0AAQ4CQW1</accession>
<gene>
    <name evidence="5" type="ORF">SACC_12090</name>
</gene>
<keyword evidence="6" id="KW-1185">Reference proteome</keyword>
<feature type="domain" description="Nucleoside phosphorylase" evidence="4">
    <location>
        <begin position="18"/>
        <end position="197"/>
    </location>
</feature>
<keyword evidence="3" id="KW-0808">Transferase</keyword>
<dbReference type="GO" id="GO:0009164">
    <property type="term" value="P:nucleoside catabolic process"/>
    <property type="evidence" value="ECO:0007669"/>
    <property type="project" value="UniProtKB-ARBA"/>
</dbReference>
<dbReference type="RefSeq" id="WP_229572114.1">
    <property type="nucleotide sequence ID" value="NZ_AP025226.1"/>
</dbReference>
<dbReference type="AlphaFoldDB" id="A0AAQ4CQW1"/>
<dbReference type="Proteomes" id="UP001319921">
    <property type="component" value="Chromosome"/>
</dbReference>
<name>A0AAQ4CQW1_9CREN</name>
<comment type="similarity">
    <text evidence="1">Belongs to the PNP/UDP phosphorylase family.</text>
</comment>
<sequence length="223" mass="25299">MLVIEEPLPEKALIVEEPEIAKLISNFLNIKKSINRRGYLLYIGDFNGENIIISTHGVGGPSTALILDELIGNGVKIIIRYGTAGAINEKNLGKYFIPLGVSHHYYSSLYQRMRGDIILSLHPDLELAYGLYKLMKDNNREVFYGSLFQSDDFYSESHISSDDAIDMETGTIFLISRLRGVKAASLLILANFRGKWINYEEIYRRDSPLVLRFLSEYNGNIKL</sequence>
<dbReference type="GO" id="GO:0016763">
    <property type="term" value="F:pentosyltransferase activity"/>
    <property type="evidence" value="ECO:0007669"/>
    <property type="project" value="InterPro"/>
</dbReference>
<evidence type="ECO:0000259" key="4">
    <source>
        <dbReference type="Pfam" id="PF01048"/>
    </source>
</evidence>
<evidence type="ECO:0000313" key="6">
    <source>
        <dbReference type="Proteomes" id="UP001319921"/>
    </source>
</evidence>
<dbReference type="GO" id="GO:0005829">
    <property type="term" value="C:cytosol"/>
    <property type="evidence" value="ECO:0007669"/>
    <property type="project" value="TreeGrafter"/>
</dbReference>
<protein>
    <submittedName>
        <fullName evidence="5">5'-methylthioadenosine phosphorylase</fullName>
    </submittedName>
</protein>
<evidence type="ECO:0000256" key="3">
    <source>
        <dbReference type="ARBA" id="ARBA00022679"/>
    </source>
</evidence>
<dbReference type="PANTHER" id="PTHR43691:SF11">
    <property type="entry name" value="FI09636P-RELATED"/>
    <property type="match status" value="1"/>
</dbReference>
<dbReference type="SUPFAM" id="SSF53167">
    <property type="entry name" value="Purine and uridine phosphorylases"/>
    <property type="match status" value="1"/>
</dbReference>
<evidence type="ECO:0000256" key="2">
    <source>
        <dbReference type="ARBA" id="ARBA00022676"/>
    </source>
</evidence>
<dbReference type="InterPro" id="IPR035994">
    <property type="entry name" value="Nucleoside_phosphorylase_sf"/>
</dbReference>
<dbReference type="InterPro" id="IPR018016">
    <property type="entry name" value="Nucleoside_phosphorylase_CS"/>
</dbReference>
<dbReference type="InterPro" id="IPR000845">
    <property type="entry name" value="Nucleoside_phosphorylase_d"/>
</dbReference>
<keyword evidence="2" id="KW-0328">Glycosyltransferase</keyword>
<reference evidence="5 6" key="1">
    <citation type="journal article" date="2022" name="Microbiol. Resour. Announc.">
        <title>Complete Genome Sequence of the Hyperthermophilic and Acidophilic Archaeon Saccharolobus caldissimus Strain HS-3T.</title>
        <authorList>
            <person name="Sakai H.D."/>
            <person name="Kurosawa N."/>
        </authorList>
    </citation>
    <scope>NUCLEOTIDE SEQUENCE [LARGE SCALE GENOMIC DNA]</scope>
    <source>
        <strain evidence="5 6">JCM32116</strain>
    </source>
</reference>
<dbReference type="PANTHER" id="PTHR43691">
    <property type="entry name" value="URIDINE PHOSPHORYLASE"/>
    <property type="match status" value="1"/>
</dbReference>